<dbReference type="InterPro" id="IPR045621">
    <property type="entry name" value="BPD_transp_1_N"/>
</dbReference>
<feature type="transmembrane region" description="Helical" evidence="7">
    <location>
        <begin position="140"/>
        <end position="158"/>
    </location>
</feature>
<keyword evidence="6 7" id="KW-0472">Membrane</keyword>
<gene>
    <name evidence="9" type="ORF">H9931_07945</name>
</gene>
<dbReference type="SUPFAM" id="SSF161098">
    <property type="entry name" value="MetI-like"/>
    <property type="match status" value="1"/>
</dbReference>
<feature type="transmembrane region" description="Helical" evidence="7">
    <location>
        <begin position="278"/>
        <end position="300"/>
    </location>
</feature>
<dbReference type="GO" id="GO:0055085">
    <property type="term" value="P:transmembrane transport"/>
    <property type="evidence" value="ECO:0007669"/>
    <property type="project" value="InterPro"/>
</dbReference>
<evidence type="ECO:0000256" key="3">
    <source>
        <dbReference type="ARBA" id="ARBA00022475"/>
    </source>
</evidence>
<dbReference type="PANTHER" id="PTHR43163:SF6">
    <property type="entry name" value="DIPEPTIDE TRANSPORT SYSTEM PERMEASE PROTEIN DPPB-RELATED"/>
    <property type="match status" value="1"/>
</dbReference>
<evidence type="ECO:0000256" key="1">
    <source>
        <dbReference type="ARBA" id="ARBA00004651"/>
    </source>
</evidence>
<evidence type="ECO:0000256" key="7">
    <source>
        <dbReference type="RuleBase" id="RU363032"/>
    </source>
</evidence>
<keyword evidence="4 7" id="KW-0812">Transmembrane</keyword>
<evidence type="ECO:0000256" key="4">
    <source>
        <dbReference type="ARBA" id="ARBA00022692"/>
    </source>
</evidence>
<reference evidence="9" key="2">
    <citation type="submission" date="2021-04" db="EMBL/GenBank/DDBJ databases">
        <authorList>
            <person name="Gilroy R."/>
        </authorList>
    </citation>
    <scope>NUCLEOTIDE SEQUENCE</scope>
    <source>
        <strain evidence="9">CHK198-12963</strain>
    </source>
</reference>
<evidence type="ECO:0000313" key="9">
    <source>
        <dbReference type="EMBL" id="HJC66634.1"/>
    </source>
</evidence>
<accession>A0A9D2PUG8</accession>
<feature type="domain" description="ABC transmembrane type-1" evidence="8">
    <location>
        <begin position="100"/>
        <end position="301"/>
    </location>
</feature>
<keyword evidence="5 7" id="KW-1133">Transmembrane helix</keyword>
<dbReference type="PANTHER" id="PTHR43163">
    <property type="entry name" value="DIPEPTIDE TRANSPORT SYSTEM PERMEASE PROTEIN DPPB-RELATED"/>
    <property type="match status" value="1"/>
</dbReference>
<evidence type="ECO:0000259" key="8">
    <source>
        <dbReference type="PROSITE" id="PS50928"/>
    </source>
</evidence>
<dbReference type="Pfam" id="PF19300">
    <property type="entry name" value="BPD_transp_1_N"/>
    <property type="match status" value="1"/>
</dbReference>
<keyword evidence="2 7" id="KW-0813">Transport</keyword>
<dbReference type="Proteomes" id="UP000823863">
    <property type="component" value="Unassembled WGS sequence"/>
</dbReference>
<dbReference type="GO" id="GO:0005886">
    <property type="term" value="C:plasma membrane"/>
    <property type="evidence" value="ECO:0007669"/>
    <property type="project" value="UniProtKB-SubCell"/>
</dbReference>
<dbReference type="Gene3D" id="1.10.3720.10">
    <property type="entry name" value="MetI-like"/>
    <property type="match status" value="1"/>
</dbReference>
<reference evidence="9" key="1">
    <citation type="journal article" date="2021" name="PeerJ">
        <title>Extensive microbial diversity within the chicken gut microbiome revealed by metagenomics and culture.</title>
        <authorList>
            <person name="Gilroy R."/>
            <person name="Ravi A."/>
            <person name="Getino M."/>
            <person name="Pursley I."/>
            <person name="Horton D.L."/>
            <person name="Alikhan N.F."/>
            <person name="Baker D."/>
            <person name="Gharbi K."/>
            <person name="Hall N."/>
            <person name="Watson M."/>
            <person name="Adriaenssens E.M."/>
            <person name="Foster-Nyarko E."/>
            <person name="Jarju S."/>
            <person name="Secka A."/>
            <person name="Antonio M."/>
            <person name="Oren A."/>
            <person name="Chaudhuri R.R."/>
            <person name="La Ragione R."/>
            <person name="Hildebrand F."/>
            <person name="Pallen M.J."/>
        </authorList>
    </citation>
    <scope>NUCLEOTIDE SEQUENCE</scope>
    <source>
        <strain evidence="9">CHK198-12963</strain>
    </source>
</reference>
<dbReference type="AlphaFoldDB" id="A0A9D2PUG8"/>
<comment type="similarity">
    <text evidence="7">Belongs to the binding-protein-dependent transport system permease family.</text>
</comment>
<dbReference type="NCBIfam" id="NF045469">
    <property type="entry name" value="Opp1B"/>
    <property type="match status" value="1"/>
</dbReference>
<dbReference type="InterPro" id="IPR050036">
    <property type="entry name" value="CntB"/>
</dbReference>
<evidence type="ECO:0000256" key="5">
    <source>
        <dbReference type="ARBA" id="ARBA00022989"/>
    </source>
</evidence>
<comment type="subcellular location">
    <subcellularLocation>
        <location evidence="1 7">Cell membrane</location>
        <topology evidence="1 7">Multi-pass membrane protein</topology>
    </subcellularLocation>
</comment>
<dbReference type="Pfam" id="PF00528">
    <property type="entry name" value="BPD_transp_1"/>
    <property type="match status" value="1"/>
</dbReference>
<comment type="caution">
    <text evidence="9">The sequence shown here is derived from an EMBL/GenBank/DDBJ whole genome shotgun (WGS) entry which is preliminary data.</text>
</comment>
<sequence length="312" mass="35273">MKRYVVRRLLMAVPLLIAISFVCFMFINLIPSNPAEVALRVQQMPVITEEAIAEMEEMLGLDQPFFLRYFNWLAGCLRGDFGISYVNPARTVAGELIRCLPATLQLAAASFVIVLVLSIPIGFLCAVYKDGWFDRLMRGIVFVSTAMPAYWVGLLLMWGISVKLRWLPTNGNGTIRHLILPAFTVALSYISTYIRLIRNNMLENMKQDYVLYANVRGLPQRSILVKHILKNSMHTCIVAMGMSIPQLISGTIVVENVFSWPGLGTLCISSIFNRDYPVIQTYVLLIGVLFVLFNLLFDILQTVSDPRLRKED</sequence>
<protein>
    <submittedName>
        <fullName evidence="9">ABC transporter permease subunit</fullName>
    </submittedName>
</protein>
<dbReference type="InterPro" id="IPR000515">
    <property type="entry name" value="MetI-like"/>
</dbReference>
<keyword evidence="3" id="KW-1003">Cell membrane</keyword>
<evidence type="ECO:0000256" key="2">
    <source>
        <dbReference type="ARBA" id="ARBA00022448"/>
    </source>
</evidence>
<name>A0A9D2PUG8_9FIRM</name>
<organism evidence="9 10">
    <name type="scientific">Candidatus Enterocloster excrementigallinarum</name>
    <dbReference type="NCBI Taxonomy" id="2838558"/>
    <lineage>
        <taxon>Bacteria</taxon>
        <taxon>Bacillati</taxon>
        <taxon>Bacillota</taxon>
        <taxon>Clostridia</taxon>
        <taxon>Lachnospirales</taxon>
        <taxon>Lachnospiraceae</taxon>
        <taxon>Enterocloster</taxon>
    </lineage>
</organism>
<dbReference type="EMBL" id="DWWB01000043">
    <property type="protein sequence ID" value="HJC66634.1"/>
    <property type="molecule type" value="Genomic_DNA"/>
</dbReference>
<feature type="transmembrane region" description="Helical" evidence="7">
    <location>
        <begin position="236"/>
        <end position="258"/>
    </location>
</feature>
<feature type="transmembrane region" description="Helical" evidence="7">
    <location>
        <begin position="106"/>
        <end position="128"/>
    </location>
</feature>
<dbReference type="InterPro" id="IPR035906">
    <property type="entry name" value="MetI-like_sf"/>
</dbReference>
<proteinExistence type="inferred from homology"/>
<feature type="transmembrane region" description="Helical" evidence="7">
    <location>
        <begin position="178"/>
        <end position="197"/>
    </location>
</feature>
<evidence type="ECO:0000313" key="10">
    <source>
        <dbReference type="Proteomes" id="UP000823863"/>
    </source>
</evidence>
<evidence type="ECO:0000256" key="6">
    <source>
        <dbReference type="ARBA" id="ARBA00023136"/>
    </source>
</evidence>
<dbReference type="PROSITE" id="PS50928">
    <property type="entry name" value="ABC_TM1"/>
    <property type="match status" value="1"/>
</dbReference>
<dbReference type="CDD" id="cd06261">
    <property type="entry name" value="TM_PBP2"/>
    <property type="match status" value="1"/>
</dbReference>
<feature type="transmembrane region" description="Helical" evidence="7">
    <location>
        <begin position="9"/>
        <end position="30"/>
    </location>
</feature>